<keyword evidence="3" id="KW-1185">Reference proteome</keyword>
<gene>
    <name evidence="2" type="ORF">GCM10023224_32470</name>
</gene>
<dbReference type="Pfam" id="PF14013">
    <property type="entry name" value="MT0933_antitox"/>
    <property type="match status" value="1"/>
</dbReference>
<feature type="region of interest" description="Disordered" evidence="1">
    <location>
        <begin position="1"/>
        <end position="74"/>
    </location>
</feature>
<proteinExistence type="predicted"/>
<evidence type="ECO:0000313" key="2">
    <source>
        <dbReference type="EMBL" id="GAA4946517.1"/>
    </source>
</evidence>
<evidence type="ECO:0008006" key="4">
    <source>
        <dbReference type="Google" id="ProtNLM"/>
    </source>
</evidence>
<dbReference type="InterPro" id="IPR028037">
    <property type="entry name" value="Antitoxin_Rv0909/MT0933"/>
</dbReference>
<protein>
    <recommendedName>
        <fullName evidence="4">MT0933-like antitoxin protein</fullName>
    </recommendedName>
</protein>
<feature type="compositionally biased region" description="Basic and acidic residues" evidence="1">
    <location>
        <begin position="27"/>
        <end position="52"/>
    </location>
</feature>
<accession>A0ABP9GLP5</accession>
<dbReference type="RefSeq" id="WP_344145605.1">
    <property type="nucleotide sequence ID" value="NZ_BAABIK010000017.1"/>
</dbReference>
<comment type="caution">
    <text evidence="2">The sequence shown here is derived from an EMBL/GenBank/DDBJ whole genome shotgun (WGS) entry which is preliminary data.</text>
</comment>
<organism evidence="2 3">
    <name type="scientific">Streptomonospora halophila</name>
    <dbReference type="NCBI Taxonomy" id="427369"/>
    <lineage>
        <taxon>Bacteria</taxon>
        <taxon>Bacillati</taxon>
        <taxon>Actinomycetota</taxon>
        <taxon>Actinomycetes</taxon>
        <taxon>Streptosporangiales</taxon>
        <taxon>Nocardiopsidaceae</taxon>
        <taxon>Streptomonospora</taxon>
    </lineage>
</organism>
<dbReference type="EMBL" id="BAABIK010000017">
    <property type="protein sequence ID" value="GAA4946517.1"/>
    <property type="molecule type" value="Genomic_DNA"/>
</dbReference>
<reference evidence="3" key="1">
    <citation type="journal article" date="2019" name="Int. J. Syst. Evol. Microbiol.">
        <title>The Global Catalogue of Microorganisms (GCM) 10K type strain sequencing project: providing services to taxonomists for standard genome sequencing and annotation.</title>
        <authorList>
            <consortium name="The Broad Institute Genomics Platform"/>
            <consortium name="The Broad Institute Genome Sequencing Center for Infectious Disease"/>
            <person name="Wu L."/>
            <person name="Ma J."/>
        </authorList>
    </citation>
    <scope>NUCLEOTIDE SEQUENCE [LARGE SCALE GENOMIC DNA]</scope>
    <source>
        <strain evidence="3">JCM 18123</strain>
    </source>
</reference>
<evidence type="ECO:0000256" key="1">
    <source>
        <dbReference type="SAM" id="MobiDB-lite"/>
    </source>
</evidence>
<evidence type="ECO:0000313" key="3">
    <source>
        <dbReference type="Proteomes" id="UP001499993"/>
    </source>
</evidence>
<dbReference type="Proteomes" id="UP001499993">
    <property type="component" value="Unassembled WGS sequence"/>
</dbReference>
<feature type="compositionally biased region" description="Basic and acidic residues" evidence="1">
    <location>
        <begin position="1"/>
        <end position="20"/>
    </location>
</feature>
<name>A0ABP9GLP5_9ACTN</name>
<sequence>MSEGSAFDRLKRKVGEHSGKVEQGVGKVKDFAKQKTGGKYDDKIDKAGDKATEYLSDDQQQNRDQGGSGEQGQR</sequence>